<dbReference type="InterPro" id="IPR049166">
    <property type="entry name" value="GH39_cat"/>
</dbReference>
<proteinExistence type="inferred from homology"/>
<evidence type="ECO:0000313" key="6">
    <source>
        <dbReference type="EMBL" id="POY40714.1"/>
    </source>
</evidence>
<keyword evidence="3" id="KW-0326">Glycosidase</keyword>
<dbReference type="Proteomes" id="UP000237310">
    <property type="component" value="Unassembled WGS sequence"/>
</dbReference>
<dbReference type="AlphaFoldDB" id="A0A2S5ADQ6"/>
<dbReference type="GO" id="GO:0005975">
    <property type="term" value="P:carbohydrate metabolic process"/>
    <property type="evidence" value="ECO:0007669"/>
    <property type="project" value="InterPro"/>
</dbReference>
<dbReference type="Pfam" id="PF01229">
    <property type="entry name" value="Glyco_hydro_39"/>
    <property type="match status" value="1"/>
</dbReference>
<dbReference type="PRINTS" id="PR00745">
    <property type="entry name" value="GLHYDRLASE39"/>
</dbReference>
<dbReference type="PANTHER" id="PTHR12631">
    <property type="entry name" value="ALPHA-L-IDURONIDASE"/>
    <property type="match status" value="1"/>
</dbReference>
<evidence type="ECO:0000256" key="2">
    <source>
        <dbReference type="ARBA" id="ARBA00022801"/>
    </source>
</evidence>
<feature type="active site" description="Proton donor" evidence="4">
    <location>
        <position position="183"/>
    </location>
</feature>
<evidence type="ECO:0000313" key="7">
    <source>
        <dbReference type="Proteomes" id="UP000237310"/>
    </source>
</evidence>
<keyword evidence="7" id="KW-1185">Reference proteome</keyword>
<dbReference type="InterPro" id="IPR051923">
    <property type="entry name" value="Glycosyl_Hydrolase_39"/>
</dbReference>
<evidence type="ECO:0000256" key="1">
    <source>
        <dbReference type="ARBA" id="ARBA00008875"/>
    </source>
</evidence>
<evidence type="ECO:0000256" key="4">
    <source>
        <dbReference type="PIRSR" id="PIRSR600514-1"/>
    </source>
</evidence>
<gene>
    <name evidence="6" type="ORF">C3L50_04255</name>
</gene>
<comment type="similarity">
    <text evidence="1">Belongs to the glycosyl hydrolase 39 family.</text>
</comment>
<dbReference type="InterPro" id="IPR017853">
    <property type="entry name" value="GH"/>
</dbReference>
<comment type="caution">
    <text evidence="6">The sequence shown here is derived from an EMBL/GenBank/DDBJ whole genome shotgun (WGS) entry which is preliminary data.</text>
</comment>
<accession>A0A2S5ADQ6</accession>
<dbReference type="Gene3D" id="2.60.40.1500">
    <property type="entry name" value="Glycosyl hydrolase domain, family 39"/>
    <property type="match status" value="1"/>
</dbReference>
<dbReference type="GO" id="GO:0004553">
    <property type="term" value="F:hydrolase activity, hydrolyzing O-glycosyl compounds"/>
    <property type="evidence" value="ECO:0007669"/>
    <property type="project" value="InterPro"/>
</dbReference>
<dbReference type="OrthoDB" id="9776971at2"/>
<evidence type="ECO:0000256" key="3">
    <source>
        <dbReference type="ARBA" id="ARBA00023295"/>
    </source>
</evidence>
<dbReference type="SUPFAM" id="SSF51011">
    <property type="entry name" value="Glycosyl hydrolase domain"/>
    <property type="match status" value="1"/>
</dbReference>
<dbReference type="InterPro" id="IPR000514">
    <property type="entry name" value="Glyco_hydro_39"/>
</dbReference>
<protein>
    <submittedName>
        <fullName evidence="6">Glycoside hydrolase</fullName>
    </submittedName>
</protein>
<reference evidence="6 7" key="1">
    <citation type="submission" date="2018-01" db="EMBL/GenBank/DDBJ databases">
        <authorList>
            <person name="Gaut B.S."/>
            <person name="Morton B.R."/>
            <person name="Clegg M.T."/>
            <person name="Duvall M.R."/>
        </authorList>
    </citation>
    <scope>NUCLEOTIDE SEQUENCE [LARGE SCALE GENOMIC DNA]</scope>
    <source>
        <strain evidence="6 7">HR-AY</strain>
    </source>
</reference>
<dbReference type="InterPro" id="IPR049165">
    <property type="entry name" value="GH39_as"/>
</dbReference>
<dbReference type="EMBL" id="PQVG01000002">
    <property type="protein sequence ID" value="POY40714.1"/>
    <property type="molecule type" value="Genomic_DNA"/>
</dbReference>
<sequence>MKNNIFASVLLICLTNVSLFGQISTDRIIKVNSNQSAGKFNTMFKECVGAGRANEGLRADWQQQLAMVKKECDFKYIRMHGLLTDDMAVYREDSKGNPEYNYQYVDVLFDFLISIKMKPFVELGFMPNALASGKETIFWWKGNVTPPKDYKKWEDLIRNLTQHFTERYGADEVKTWYFEVWNEPNLTPGFWTGTQAEYFKLYDYAVRGIKSVNPDYKVGGPATAGAGWVPETIAFCDKNNVPIDFISTHSYGVGQGFLDEFGQSGTVLSKETSSVSGDVINSRKQIASSVKPNLELHYTEWSSSYTPADPIHDSYHSAAYILQKLKQVGNAANSMSYWVFTDIFEEPGPRFTPFHGGFGLLNTQGIKKPAYFSYSFLNKLGETELQNTDTSSWATKNKKGDVQLLFWDFTYTLPEATNNQQYYIKDLPSKYKGKVKIEVAGLQEGNYNLEIYKVGYKSNDAFTDYLGMNKPNQLTKEQVKKLKENNNGSVFKIEKLTVDAKGNFSKEIEMNENDVYFLNFIKQ</sequence>
<dbReference type="Gene3D" id="3.20.20.80">
    <property type="entry name" value="Glycosidases"/>
    <property type="match status" value="1"/>
</dbReference>
<dbReference type="SUPFAM" id="SSF51445">
    <property type="entry name" value="(Trans)glycosidases"/>
    <property type="match status" value="1"/>
</dbReference>
<keyword evidence="2 6" id="KW-0378">Hydrolase</keyword>
<dbReference type="PANTHER" id="PTHR12631:SF10">
    <property type="entry name" value="BETA-XYLOSIDASE-LIKE PROTEIN-RELATED"/>
    <property type="match status" value="1"/>
</dbReference>
<dbReference type="PROSITE" id="PS01027">
    <property type="entry name" value="GLYCOSYL_HYDROL_F39"/>
    <property type="match status" value="1"/>
</dbReference>
<evidence type="ECO:0000259" key="5">
    <source>
        <dbReference type="Pfam" id="PF01229"/>
    </source>
</evidence>
<name>A0A2S5ADQ6_9FLAO</name>
<feature type="domain" description="Glycosyl hydrolases family 39 N-terminal catalytic" evidence="5">
    <location>
        <begin position="29"/>
        <end position="486"/>
    </location>
</feature>
<dbReference type="RefSeq" id="WP_103804900.1">
    <property type="nucleotide sequence ID" value="NZ_PQVG01000002.1"/>
</dbReference>
<organism evidence="6 7">
    <name type="scientific">Flavobacterium alvei</name>
    <dbReference type="NCBI Taxonomy" id="2080416"/>
    <lineage>
        <taxon>Bacteria</taxon>
        <taxon>Pseudomonadati</taxon>
        <taxon>Bacteroidota</taxon>
        <taxon>Flavobacteriia</taxon>
        <taxon>Flavobacteriales</taxon>
        <taxon>Flavobacteriaceae</taxon>
        <taxon>Flavobacterium</taxon>
    </lineage>
</organism>